<feature type="compositionally biased region" description="Low complexity" evidence="1">
    <location>
        <begin position="385"/>
        <end position="403"/>
    </location>
</feature>
<evidence type="ECO:0000313" key="3">
    <source>
        <dbReference type="EMBL" id="THU82538.1"/>
    </source>
</evidence>
<feature type="compositionally biased region" description="Gly residues" evidence="1">
    <location>
        <begin position="350"/>
        <end position="359"/>
    </location>
</feature>
<keyword evidence="2" id="KW-0812">Transmembrane</keyword>
<feature type="region of interest" description="Disordered" evidence="1">
    <location>
        <begin position="127"/>
        <end position="253"/>
    </location>
</feature>
<organism evidence="3 4">
    <name type="scientific">Dendrothele bispora (strain CBS 962.96)</name>
    <dbReference type="NCBI Taxonomy" id="1314807"/>
    <lineage>
        <taxon>Eukaryota</taxon>
        <taxon>Fungi</taxon>
        <taxon>Dikarya</taxon>
        <taxon>Basidiomycota</taxon>
        <taxon>Agaricomycotina</taxon>
        <taxon>Agaricomycetes</taxon>
        <taxon>Agaricomycetidae</taxon>
        <taxon>Agaricales</taxon>
        <taxon>Agaricales incertae sedis</taxon>
        <taxon>Dendrothele</taxon>
    </lineage>
</organism>
<gene>
    <name evidence="3" type="ORF">K435DRAFT_784583</name>
</gene>
<dbReference type="AlphaFoldDB" id="A0A4S8L3G8"/>
<evidence type="ECO:0000256" key="2">
    <source>
        <dbReference type="SAM" id="Phobius"/>
    </source>
</evidence>
<keyword evidence="2" id="KW-0472">Membrane</keyword>
<feature type="transmembrane region" description="Helical" evidence="2">
    <location>
        <begin position="258"/>
        <end position="280"/>
    </location>
</feature>
<feature type="compositionally biased region" description="Basic and acidic residues" evidence="1">
    <location>
        <begin position="360"/>
        <end position="371"/>
    </location>
</feature>
<feature type="region of interest" description="Disordered" evidence="1">
    <location>
        <begin position="348"/>
        <end position="432"/>
    </location>
</feature>
<evidence type="ECO:0000256" key="1">
    <source>
        <dbReference type="SAM" id="MobiDB-lite"/>
    </source>
</evidence>
<feature type="compositionally biased region" description="Low complexity" evidence="1">
    <location>
        <begin position="147"/>
        <end position="206"/>
    </location>
</feature>
<keyword evidence="2" id="KW-1133">Transmembrane helix</keyword>
<accession>A0A4S8L3G8</accession>
<feature type="compositionally biased region" description="Polar residues" evidence="1">
    <location>
        <begin position="408"/>
        <end position="418"/>
    </location>
</feature>
<reference evidence="3 4" key="1">
    <citation type="journal article" date="2019" name="Nat. Ecol. Evol.">
        <title>Megaphylogeny resolves global patterns of mushroom evolution.</title>
        <authorList>
            <person name="Varga T."/>
            <person name="Krizsan K."/>
            <person name="Foldi C."/>
            <person name="Dima B."/>
            <person name="Sanchez-Garcia M."/>
            <person name="Sanchez-Ramirez S."/>
            <person name="Szollosi G.J."/>
            <person name="Szarkandi J.G."/>
            <person name="Papp V."/>
            <person name="Albert L."/>
            <person name="Andreopoulos W."/>
            <person name="Angelini C."/>
            <person name="Antonin V."/>
            <person name="Barry K.W."/>
            <person name="Bougher N.L."/>
            <person name="Buchanan P."/>
            <person name="Buyck B."/>
            <person name="Bense V."/>
            <person name="Catcheside P."/>
            <person name="Chovatia M."/>
            <person name="Cooper J."/>
            <person name="Damon W."/>
            <person name="Desjardin D."/>
            <person name="Finy P."/>
            <person name="Geml J."/>
            <person name="Haridas S."/>
            <person name="Hughes K."/>
            <person name="Justo A."/>
            <person name="Karasinski D."/>
            <person name="Kautmanova I."/>
            <person name="Kiss B."/>
            <person name="Kocsube S."/>
            <person name="Kotiranta H."/>
            <person name="LaButti K.M."/>
            <person name="Lechner B.E."/>
            <person name="Liimatainen K."/>
            <person name="Lipzen A."/>
            <person name="Lukacs Z."/>
            <person name="Mihaltcheva S."/>
            <person name="Morgado L.N."/>
            <person name="Niskanen T."/>
            <person name="Noordeloos M.E."/>
            <person name="Ohm R.A."/>
            <person name="Ortiz-Santana B."/>
            <person name="Ovrebo C."/>
            <person name="Racz N."/>
            <person name="Riley R."/>
            <person name="Savchenko A."/>
            <person name="Shiryaev A."/>
            <person name="Soop K."/>
            <person name="Spirin V."/>
            <person name="Szebenyi C."/>
            <person name="Tomsovsky M."/>
            <person name="Tulloss R.E."/>
            <person name="Uehling J."/>
            <person name="Grigoriev I.V."/>
            <person name="Vagvolgyi C."/>
            <person name="Papp T."/>
            <person name="Martin F.M."/>
            <person name="Miettinen O."/>
            <person name="Hibbett D.S."/>
            <person name="Nagy L.G."/>
        </authorList>
    </citation>
    <scope>NUCLEOTIDE SEQUENCE [LARGE SCALE GENOMIC DNA]</scope>
    <source>
        <strain evidence="3 4">CBS 962.96</strain>
    </source>
</reference>
<keyword evidence="4" id="KW-1185">Reference proteome</keyword>
<dbReference type="EMBL" id="ML179724">
    <property type="protein sequence ID" value="THU82538.1"/>
    <property type="molecule type" value="Genomic_DNA"/>
</dbReference>
<dbReference type="OrthoDB" id="2757214at2759"/>
<protein>
    <submittedName>
        <fullName evidence="3">Uncharacterized protein</fullName>
    </submittedName>
</protein>
<sequence length="432" mass="44905">MNTNTPPDVCNEQVPDCCCNSIAFGLSMLCLTCQQGFSHAPNGFDAGSGAYEIYLSANRPVGQFCSPNTNQSFPAQIQTAVCNQNIKIFDSMYNRIFWSDGSWFYEWSSQFLQKDIASTNGNTFTHCDTTTSSSQAAAAPNPPPSSPSTSPQNSQSPSSPGQNSSPNTSSLKDSSSSSRNNNNQNEASTSSTSSTSSTTTSFITSTDARGVTYTSPAPPWNSSSSSSSNHPNGPSSPSNPNGSNSQSGSSSTTLSPGIITGIVLGSIVVLVLWAVFFWLYRKKGWDVRKFTRPVSSVSSVTPFTATPTVGGVGGMGWGGGGGGSNTNSISSVTMPLNLAGVAMAGSESAAGGGGGGGGMREVREVRGRETRPPSYFASRSSAFMETPTTGTSSGGPTNETTNGHHAYVSSNHSFNINNRHSRFGSGSARDQV</sequence>
<dbReference type="Proteomes" id="UP000297245">
    <property type="component" value="Unassembled WGS sequence"/>
</dbReference>
<proteinExistence type="predicted"/>
<feature type="compositionally biased region" description="Low complexity" evidence="1">
    <location>
        <begin position="220"/>
        <end position="253"/>
    </location>
</feature>
<feature type="compositionally biased region" description="Low complexity" evidence="1">
    <location>
        <begin position="130"/>
        <end position="139"/>
    </location>
</feature>
<evidence type="ECO:0000313" key="4">
    <source>
        <dbReference type="Proteomes" id="UP000297245"/>
    </source>
</evidence>
<name>A0A4S8L3G8_DENBC</name>